<sequence length="288" mass="31882">MINFGVREVAMSTVPDRPGWAYVPDTGLNASVTALQPTSRKRHRTELVGDNSAKQDAKLLRDLAALDRESHRDVSIPVPVRNRDNAGRVSHGKVTPAVRKILQSQKTFGNYLGDFEAHVAAGTQPVSLPPAPNAPRLAPIPASATPFKRSHKKKDPNAPPKEPLRKSSMPVLKAESSHLPIQNSVGEEKLADALDPPPHPRDKDPLLRSWIPSIPTQEEIMKLLTAPPLSYNKAKGNWTEDDRRKPVRQFCEVCGYWGRVKCMRCGGRVCALECLNTHKEECFTRYGA</sequence>
<dbReference type="EMBL" id="MU253742">
    <property type="protein sequence ID" value="KAG9248859.1"/>
    <property type="molecule type" value="Genomic_DNA"/>
</dbReference>
<accession>A0A9P7ZB59</accession>
<dbReference type="GO" id="GO:0006338">
    <property type="term" value="P:chromatin remodeling"/>
    <property type="evidence" value="ECO:0007669"/>
    <property type="project" value="InterPro"/>
</dbReference>
<proteinExistence type="predicted"/>
<dbReference type="PANTHER" id="PTHR13093">
    <property type="entry name" value="ZINC FINGER HIT DOMAIN CONTAINING PROTEIN 1"/>
    <property type="match status" value="1"/>
</dbReference>
<keyword evidence="7" id="KW-1185">Reference proteome</keyword>
<gene>
    <name evidence="6" type="ORF">BJ878DRAFT_531615</name>
</gene>
<dbReference type="OrthoDB" id="74807at2759"/>
<evidence type="ECO:0000256" key="1">
    <source>
        <dbReference type="ARBA" id="ARBA00022723"/>
    </source>
</evidence>
<keyword evidence="1" id="KW-0479">Metal-binding</keyword>
<comment type="caution">
    <text evidence="6">The sequence shown here is derived from an EMBL/GenBank/DDBJ whole genome shotgun (WGS) entry which is preliminary data.</text>
</comment>
<evidence type="ECO:0000259" key="5">
    <source>
        <dbReference type="Pfam" id="PF04438"/>
    </source>
</evidence>
<evidence type="ECO:0000256" key="2">
    <source>
        <dbReference type="ARBA" id="ARBA00022771"/>
    </source>
</evidence>
<dbReference type="GO" id="GO:0008270">
    <property type="term" value="F:zinc ion binding"/>
    <property type="evidence" value="ECO:0007669"/>
    <property type="project" value="UniProtKB-KW"/>
</dbReference>
<keyword evidence="2" id="KW-0863">Zinc-finger</keyword>
<evidence type="ECO:0000313" key="7">
    <source>
        <dbReference type="Proteomes" id="UP000887226"/>
    </source>
</evidence>
<evidence type="ECO:0000256" key="3">
    <source>
        <dbReference type="ARBA" id="ARBA00022833"/>
    </source>
</evidence>
<feature type="domain" description="HIT-type" evidence="5">
    <location>
        <begin position="248"/>
        <end position="275"/>
    </location>
</feature>
<keyword evidence="3" id="KW-0862">Zinc</keyword>
<feature type="region of interest" description="Disordered" evidence="4">
    <location>
        <begin position="126"/>
        <end position="175"/>
    </location>
</feature>
<dbReference type="AlphaFoldDB" id="A0A9P7ZB59"/>
<dbReference type="GO" id="GO:0005634">
    <property type="term" value="C:nucleus"/>
    <property type="evidence" value="ECO:0007669"/>
    <property type="project" value="UniProtKB-ARBA"/>
</dbReference>
<reference evidence="6" key="1">
    <citation type="journal article" date="2021" name="IMA Fungus">
        <title>Genomic characterization of three marine fungi, including Emericellopsis atlantica sp. nov. with signatures of a generalist lifestyle and marine biomass degradation.</title>
        <authorList>
            <person name="Hagestad O.C."/>
            <person name="Hou L."/>
            <person name="Andersen J.H."/>
            <person name="Hansen E.H."/>
            <person name="Altermark B."/>
            <person name="Li C."/>
            <person name="Kuhnert E."/>
            <person name="Cox R.J."/>
            <person name="Crous P.W."/>
            <person name="Spatafora J.W."/>
            <person name="Lail K."/>
            <person name="Amirebrahimi M."/>
            <person name="Lipzen A."/>
            <person name="Pangilinan J."/>
            <person name="Andreopoulos W."/>
            <person name="Hayes R.D."/>
            <person name="Ng V."/>
            <person name="Grigoriev I.V."/>
            <person name="Jackson S.A."/>
            <person name="Sutton T.D.S."/>
            <person name="Dobson A.D.W."/>
            <person name="Rama T."/>
        </authorList>
    </citation>
    <scope>NUCLEOTIDE SEQUENCE</scope>
    <source>
        <strain evidence="6">TRa3180A</strain>
    </source>
</reference>
<name>A0A9P7ZB59_9HELO</name>
<dbReference type="CDD" id="cd21437">
    <property type="entry name" value="zf-HIT_ZNHIT1_like"/>
    <property type="match status" value="1"/>
</dbReference>
<dbReference type="InterPro" id="IPR039723">
    <property type="entry name" value="Vps71/ZNHIT1"/>
</dbReference>
<dbReference type="Pfam" id="PF04438">
    <property type="entry name" value="zf-HIT"/>
    <property type="match status" value="1"/>
</dbReference>
<dbReference type="InterPro" id="IPR007529">
    <property type="entry name" value="Znf_HIT"/>
</dbReference>
<evidence type="ECO:0000256" key="4">
    <source>
        <dbReference type="SAM" id="MobiDB-lite"/>
    </source>
</evidence>
<organism evidence="6 7">
    <name type="scientific">Calycina marina</name>
    <dbReference type="NCBI Taxonomy" id="1763456"/>
    <lineage>
        <taxon>Eukaryota</taxon>
        <taxon>Fungi</taxon>
        <taxon>Dikarya</taxon>
        <taxon>Ascomycota</taxon>
        <taxon>Pezizomycotina</taxon>
        <taxon>Leotiomycetes</taxon>
        <taxon>Helotiales</taxon>
        <taxon>Pezizellaceae</taxon>
        <taxon>Calycina</taxon>
    </lineage>
</organism>
<evidence type="ECO:0000313" key="6">
    <source>
        <dbReference type="EMBL" id="KAG9248859.1"/>
    </source>
</evidence>
<dbReference type="Proteomes" id="UP000887226">
    <property type="component" value="Unassembled WGS sequence"/>
</dbReference>
<protein>
    <recommendedName>
        <fullName evidence="5">HIT-type domain-containing protein</fullName>
    </recommendedName>
</protein>